<gene>
    <name evidence="1" type="ORF">PENTCL1PPCAC_25595</name>
</gene>
<sequence length="86" mass="9749">DKSTQWKGKNVHRSGLFFRKLGSVANILAIRKEWMVKATATASSHSTSFVSSRFCDSDLSSLKTNWTCTFPSSELECRSRNRYCHA</sequence>
<evidence type="ECO:0008006" key="3">
    <source>
        <dbReference type="Google" id="ProtNLM"/>
    </source>
</evidence>
<accession>A0AAV5U969</accession>
<reference evidence="1" key="1">
    <citation type="submission" date="2023-10" db="EMBL/GenBank/DDBJ databases">
        <title>Genome assembly of Pristionchus species.</title>
        <authorList>
            <person name="Yoshida K."/>
            <person name="Sommer R.J."/>
        </authorList>
    </citation>
    <scope>NUCLEOTIDE SEQUENCE</scope>
    <source>
        <strain evidence="1">RS0144</strain>
    </source>
</reference>
<dbReference type="Proteomes" id="UP001432027">
    <property type="component" value="Unassembled WGS sequence"/>
</dbReference>
<feature type="non-terminal residue" evidence="1">
    <location>
        <position position="1"/>
    </location>
</feature>
<evidence type="ECO:0000313" key="1">
    <source>
        <dbReference type="EMBL" id="GMT03421.1"/>
    </source>
</evidence>
<dbReference type="EMBL" id="BTSX01000006">
    <property type="protein sequence ID" value="GMT03421.1"/>
    <property type="molecule type" value="Genomic_DNA"/>
</dbReference>
<proteinExistence type="predicted"/>
<organism evidence="1 2">
    <name type="scientific">Pristionchus entomophagus</name>
    <dbReference type="NCBI Taxonomy" id="358040"/>
    <lineage>
        <taxon>Eukaryota</taxon>
        <taxon>Metazoa</taxon>
        <taxon>Ecdysozoa</taxon>
        <taxon>Nematoda</taxon>
        <taxon>Chromadorea</taxon>
        <taxon>Rhabditida</taxon>
        <taxon>Rhabditina</taxon>
        <taxon>Diplogasteromorpha</taxon>
        <taxon>Diplogasteroidea</taxon>
        <taxon>Neodiplogasteridae</taxon>
        <taxon>Pristionchus</taxon>
    </lineage>
</organism>
<dbReference type="AlphaFoldDB" id="A0AAV5U969"/>
<name>A0AAV5U969_9BILA</name>
<comment type="caution">
    <text evidence="1">The sequence shown here is derived from an EMBL/GenBank/DDBJ whole genome shotgun (WGS) entry which is preliminary data.</text>
</comment>
<protein>
    <recommendedName>
        <fullName evidence="3">Ribosomal protein</fullName>
    </recommendedName>
</protein>
<evidence type="ECO:0000313" key="2">
    <source>
        <dbReference type="Proteomes" id="UP001432027"/>
    </source>
</evidence>
<keyword evidence="2" id="KW-1185">Reference proteome</keyword>